<accession>A0A3E0IEA3</accession>
<evidence type="ECO:0000313" key="1">
    <source>
        <dbReference type="EMBL" id="REH56817.1"/>
    </source>
</evidence>
<dbReference type="EMBL" id="QUNS01000001">
    <property type="protein sequence ID" value="REH56817.1"/>
    <property type="molecule type" value="Genomic_DNA"/>
</dbReference>
<gene>
    <name evidence="1" type="ORF">C7448_101863</name>
</gene>
<keyword evidence="2" id="KW-1185">Reference proteome</keyword>
<evidence type="ECO:0000313" key="2">
    <source>
        <dbReference type="Proteomes" id="UP000256884"/>
    </source>
</evidence>
<sequence>MKKTFFLPKGLEKFTNLQTDNLDLIKGGAIYVEEEIYYPTSGGGRVCPDGLVWSDKLQKCVRFLEVDAEVEKKHFRL</sequence>
<comment type="caution">
    <text evidence="1">The sequence shown here is derived from an EMBL/GenBank/DDBJ whole genome shotgun (WGS) entry which is preliminary data.</text>
</comment>
<proteinExistence type="predicted"/>
<organism evidence="1 2">
    <name type="scientific">Tenacibaculum gallaicum</name>
    <dbReference type="NCBI Taxonomy" id="561505"/>
    <lineage>
        <taxon>Bacteria</taxon>
        <taxon>Pseudomonadati</taxon>
        <taxon>Bacteroidota</taxon>
        <taxon>Flavobacteriia</taxon>
        <taxon>Flavobacteriales</taxon>
        <taxon>Flavobacteriaceae</taxon>
        <taxon>Tenacibaculum</taxon>
    </lineage>
</organism>
<dbReference type="AlphaFoldDB" id="A0A3E0IEA3"/>
<protein>
    <submittedName>
        <fullName evidence="1">Uncharacterized protein</fullName>
    </submittedName>
</protein>
<dbReference type="OrthoDB" id="1164149at2"/>
<name>A0A3E0IEA3_9FLAO</name>
<dbReference type="Proteomes" id="UP000256884">
    <property type="component" value="Unassembled WGS sequence"/>
</dbReference>
<dbReference type="RefSeq" id="WP_115900087.1">
    <property type="nucleotide sequence ID" value="NZ_QUNS01000001.1"/>
</dbReference>
<reference evidence="1 2" key="1">
    <citation type="submission" date="2018-08" db="EMBL/GenBank/DDBJ databases">
        <title>Genomic Encyclopedia of Type Strains, Phase IV (KMG-IV): sequencing the most valuable type-strain genomes for metagenomic binning, comparative biology and taxonomic classification.</title>
        <authorList>
            <person name="Goeker M."/>
        </authorList>
    </citation>
    <scope>NUCLEOTIDE SEQUENCE [LARGE SCALE GENOMIC DNA]</scope>
    <source>
        <strain evidence="1 2">DSM 18841</strain>
    </source>
</reference>